<dbReference type="GO" id="GO:0016209">
    <property type="term" value="F:antioxidant activity"/>
    <property type="evidence" value="ECO:0007669"/>
    <property type="project" value="InterPro"/>
</dbReference>
<dbReference type="PROSITE" id="PS51352">
    <property type="entry name" value="THIOREDOXIN_2"/>
    <property type="match status" value="1"/>
</dbReference>
<evidence type="ECO:0000313" key="2">
    <source>
        <dbReference type="EMBL" id="GIF21880.1"/>
    </source>
</evidence>
<dbReference type="SUPFAM" id="SSF52833">
    <property type="entry name" value="Thioredoxin-like"/>
    <property type="match status" value="1"/>
</dbReference>
<dbReference type="InterPro" id="IPR000866">
    <property type="entry name" value="AhpC/TSA"/>
</dbReference>
<dbReference type="InterPro" id="IPR013766">
    <property type="entry name" value="Thioredoxin_domain"/>
</dbReference>
<gene>
    <name evidence="2" type="ORF">Ate02nite_46100</name>
</gene>
<accession>A0A919NN57</accession>
<sequence>MSTAVHRHVPSARRPADDEALRRQFDRDAIWHRMVKPGHRLPSQVLLEADLGPIHLDRLRLTGPIVLVFFQHASSEPGNTALAAYQHELVPALAGTDAHLVAVSPQIPARLAEIKRRHELTYFVAADVRHSLIDAFNLGFHEPGAEVVLGARRSVLPFPAVVIADRAGTVRFADVRADGAPHPDPATILQAVQALS</sequence>
<evidence type="ECO:0000259" key="1">
    <source>
        <dbReference type="PROSITE" id="PS51352"/>
    </source>
</evidence>
<dbReference type="EMBL" id="BOMY01000033">
    <property type="protein sequence ID" value="GIF21880.1"/>
    <property type="molecule type" value="Genomic_DNA"/>
</dbReference>
<reference evidence="2" key="1">
    <citation type="submission" date="2021-01" db="EMBL/GenBank/DDBJ databases">
        <title>Whole genome shotgun sequence of Actinoplanes tereljensis NBRC 105297.</title>
        <authorList>
            <person name="Komaki H."/>
            <person name="Tamura T."/>
        </authorList>
    </citation>
    <scope>NUCLEOTIDE SEQUENCE</scope>
    <source>
        <strain evidence="2">NBRC 105297</strain>
    </source>
</reference>
<dbReference type="RefSeq" id="WP_203808901.1">
    <property type="nucleotide sequence ID" value="NZ_BOMY01000033.1"/>
</dbReference>
<dbReference type="AlphaFoldDB" id="A0A919NN57"/>
<protein>
    <recommendedName>
        <fullName evidence="1">Thioredoxin domain-containing protein</fullName>
    </recommendedName>
</protein>
<organism evidence="2 3">
    <name type="scientific">Paractinoplanes tereljensis</name>
    <dbReference type="NCBI Taxonomy" id="571912"/>
    <lineage>
        <taxon>Bacteria</taxon>
        <taxon>Bacillati</taxon>
        <taxon>Actinomycetota</taxon>
        <taxon>Actinomycetes</taxon>
        <taxon>Micromonosporales</taxon>
        <taxon>Micromonosporaceae</taxon>
        <taxon>Paractinoplanes</taxon>
    </lineage>
</organism>
<dbReference type="GO" id="GO:0016491">
    <property type="term" value="F:oxidoreductase activity"/>
    <property type="evidence" value="ECO:0007669"/>
    <property type="project" value="InterPro"/>
</dbReference>
<keyword evidence="3" id="KW-1185">Reference proteome</keyword>
<comment type="caution">
    <text evidence="2">The sequence shown here is derived from an EMBL/GenBank/DDBJ whole genome shotgun (WGS) entry which is preliminary data.</text>
</comment>
<dbReference type="Pfam" id="PF00578">
    <property type="entry name" value="AhpC-TSA"/>
    <property type="match status" value="1"/>
</dbReference>
<feature type="domain" description="Thioredoxin" evidence="1">
    <location>
        <begin position="35"/>
        <end position="196"/>
    </location>
</feature>
<dbReference type="Proteomes" id="UP000623608">
    <property type="component" value="Unassembled WGS sequence"/>
</dbReference>
<proteinExistence type="predicted"/>
<name>A0A919NN57_9ACTN</name>
<dbReference type="Gene3D" id="3.40.30.10">
    <property type="entry name" value="Glutaredoxin"/>
    <property type="match status" value="1"/>
</dbReference>
<evidence type="ECO:0000313" key="3">
    <source>
        <dbReference type="Proteomes" id="UP000623608"/>
    </source>
</evidence>
<dbReference type="InterPro" id="IPR036249">
    <property type="entry name" value="Thioredoxin-like_sf"/>
</dbReference>